<dbReference type="EMBL" id="JASTZU010000058">
    <property type="protein sequence ID" value="MDL4842198.1"/>
    <property type="molecule type" value="Genomic_DNA"/>
</dbReference>
<name>A0ABT7L8K1_9BACI</name>
<dbReference type="PANTHER" id="PTHR12935:SF0">
    <property type="entry name" value="GAMMA-GLUTAMYLCYCLOTRANSFERASE"/>
    <property type="match status" value="1"/>
</dbReference>
<proteinExistence type="predicted"/>
<protein>
    <submittedName>
        <fullName evidence="2">Gamma-glutamylcyclotransferase family protein</fullName>
    </submittedName>
</protein>
<organism evidence="2 3">
    <name type="scientific">Aquibacillus rhizosphaerae</name>
    <dbReference type="NCBI Taxonomy" id="3051431"/>
    <lineage>
        <taxon>Bacteria</taxon>
        <taxon>Bacillati</taxon>
        <taxon>Bacillota</taxon>
        <taxon>Bacilli</taxon>
        <taxon>Bacillales</taxon>
        <taxon>Bacillaceae</taxon>
        <taxon>Aquibacillus</taxon>
    </lineage>
</organism>
<dbReference type="InterPro" id="IPR017939">
    <property type="entry name" value="G-Glutamylcylcotransferase"/>
</dbReference>
<dbReference type="Pfam" id="PF13772">
    <property type="entry name" value="AIG2_2"/>
    <property type="match status" value="1"/>
</dbReference>
<accession>A0ABT7L8K1</accession>
<dbReference type="RefSeq" id="WP_285933484.1">
    <property type="nucleotide sequence ID" value="NZ_JASTZU010000058.1"/>
</dbReference>
<dbReference type="InterPro" id="IPR036568">
    <property type="entry name" value="GGCT-like_sf"/>
</dbReference>
<sequence>MPLYFAYGSCMSLIDLKRHVPEAIYVESAILKDYRLGFTLWSKHRQGGVADIVSEIGSEVEGKIFDVPNFKGLDLREGHPHMYRRISVEVYPFNQSKPIVLSTYEVVNKKKEMDPSKSYADIIMDGCVHLTDGYQKALKTRFKGIID</sequence>
<dbReference type="SUPFAM" id="SSF110857">
    <property type="entry name" value="Gamma-glutamyl cyclotransferase-like"/>
    <property type="match status" value="1"/>
</dbReference>
<dbReference type="PANTHER" id="PTHR12935">
    <property type="entry name" value="GAMMA-GLUTAMYLCYCLOTRANSFERASE"/>
    <property type="match status" value="1"/>
</dbReference>
<gene>
    <name evidence="2" type="ORF">QQS35_17300</name>
</gene>
<dbReference type="InterPro" id="IPR013024">
    <property type="entry name" value="GGCT-like"/>
</dbReference>
<dbReference type="Gene3D" id="3.10.490.10">
    <property type="entry name" value="Gamma-glutamyl cyclotransferase-like"/>
    <property type="match status" value="1"/>
</dbReference>
<keyword evidence="1" id="KW-0456">Lyase</keyword>
<evidence type="ECO:0000313" key="3">
    <source>
        <dbReference type="Proteomes" id="UP001235343"/>
    </source>
</evidence>
<evidence type="ECO:0000256" key="1">
    <source>
        <dbReference type="ARBA" id="ARBA00023239"/>
    </source>
</evidence>
<dbReference type="Proteomes" id="UP001235343">
    <property type="component" value="Unassembled WGS sequence"/>
</dbReference>
<evidence type="ECO:0000313" key="2">
    <source>
        <dbReference type="EMBL" id="MDL4842198.1"/>
    </source>
</evidence>
<dbReference type="CDD" id="cd06661">
    <property type="entry name" value="GGCT_like"/>
    <property type="match status" value="1"/>
</dbReference>
<keyword evidence="3" id="KW-1185">Reference proteome</keyword>
<reference evidence="2 3" key="1">
    <citation type="submission" date="2023-06" db="EMBL/GenBank/DDBJ databases">
        <title>Aquibacillus rhizosphaerae LR5S19.</title>
        <authorList>
            <person name="Sun J.-Q."/>
        </authorList>
    </citation>
    <scope>NUCLEOTIDE SEQUENCE [LARGE SCALE GENOMIC DNA]</scope>
    <source>
        <strain evidence="2 3">LR5S19</strain>
    </source>
</reference>
<comment type="caution">
    <text evidence="2">The sequence shown here is derived from an EMBL/GenBank/DDBJ whole genome shotgun (WGS) entry which is preliminary data.</text>
</comment>